<organism evidence="2 3">
    <name type="scientific">Ectocarpus siliculosus</name>
    <name type="common">Brown alga</name>
    <name type="synonym">Conferva siliculosa</name>
    <dbReference type="NCBI Taxonomy" id="2880"/>
    <lineage>
        <taxon>Eukaryota</taxon>
        <taxon>Sar</taxon>
        <taxon>Stramenopiles</taxon>
        <taxon>Ochrophyta</taxon>
        <taxon>PX clade</taxon>
        <taxon>Phaeophyceae</taxon>
        <taxon>Ectocarpales</taxon>
        <taxon>Ectocarpaceae</taxon>
        <taxon>Ectocarpus</taxon>
    </lineage>
</organism>
<dbReference type="STRING" id="2880.D7G4Q2"/>
<dbReference type="InterPro" id="IPR011989">
    <property type="entry name" value="ARM-like"/>
</dbReference>
<accession>D7G4Q2</accession>
<dbReference type="OMA" id="LYMSRMK"/>
<name>D7G4Q2_ECTSI</name>
<feature type="region of interest" description="Disordered" evidence="1">
    <location>
        <begin position="204"/>
        <end position="225"/>
    </location>
</feature>
<proteinExistence type="predicted"/>
<dbReference type="EMBL" id="FN648796">
    <property type="protein sequence ID" value="CBJ27145.1"/>
    <property type="molecule type" value="Genomic_DNA"/>
</dbReference>
<dbReference type="InterPro" id="IPR000225">
    <property type="entry name" value="Armadillo"/>
</dbReference>
<evidence type="ECO:0000313" key="3">
    <source>
        <dbReference type="Proteomes" id="UP000002630"/>
    </source>
</evidence>
<dbReference type="SMART" id="SM00185">
    <property type="entry name" value="ARM"/>
    <property type="match status" value="9"/>
</dbReference>
<evidence type="ECO:0000256" key="1">
    <source>
        <dbReference type="SAM" id="MobiDB-lite"/>
    </source>
</evidence>
<gene>
    <name evidence="2" type="ORF">Esi_0058_0006</name>
</gene>
<dbReference type="PANTHER" id="PTHR23315">
    <property type="entry name" value="U BOX DOMAIN-CONTAINING"/>
    <property type="match status" value="1"/>
</dbReference>
<dbReference type="OrthoDB" id="7537227at2759"/>
<dbReference type="InParanoid" id="D7G4Q2"/>
<dbReference type="PANTHER" id="PTHR23315:SF7">
    <property type="entry name" value="U-BOX DOMAIN-CONTAINING PROTEIN 4"/>
    <property type="match status" value="1"/>
</dbReference>
<dbReference type="eggNOG" id="ENOG502QU7U">
    <property type="taxonomic scope" value="Eukaryota"/>
</dbReference>
<dbReference type="SUPFAM" id="SSF48371">
    <property type="entry name" value="ARM repeat"/>
    <property type="match status" value="3"/>
</dbReference>
<dbReference type="EMBL" id="FN649733">
    <property type="protein sequence ID" value="CBJ27145.1"/>
    <property type="molecule type" value="Genomic_DNA"/>
</dbReference>
<reference evidence="2 3" key="1">
    <citation type="journal article" date="2010" name="Nature">
        <title>The Ectocarpus genome and the independent evolution of multicellularity in brown algae.</title>
        <authorList>
            <person name="Cock J.M."/>
            <person name="Sterck L."/>
            <person name="Rouze P."/>
            <person name="Scornet D."/>
            <person name="Allen A.E."/>
            <person name="Amoutzias G."/>
            <person name="Anthouard V."/>
            <person name="Artiguenave F."/>
            <person name="Aury J.M."/>
            <person name="Badger J.H."/>
            <person name="Beszteri B."/>
            <person name="Billiau K."/>
            <person name="Bonnet E."/>
            <person name="Bothwell J.H."/>
            <person name="Bowler C."/>
            <person name="Boyen C."/>
            <person name="Brownlee C."/>
            <person name="Carrano C.J."/>
            <person name="Charrier B."/>
            <person name="Cho G.Y."/>
            <person name="Coelho S.M."/>
            <person name="Collen J."/>
            <person name="Corre E."/>
            <person name="Da Silva C."/>
            <person name="Delage L."/>
            <person name="Delaroque N."/>
            <person name="Dittami S.M."/>
            <person name="Doulbeau S."/>
            <person name="Elias M."/>
            <person name="Farnham G."/>
            <person name="Gachon C.M."/>
            <person name="Gschloessl B."/>
            <person name="Heesch S."/>
            <person name="Jabbari K."/>
            <person name="Jubin C."/>
            <person name="Kawai H."/>
            <person name="Kimura K."/>
            <person name="Kloareg B."/>
            <person name="Kupper F.C."/>
            <person name="Lang D."/>
            <person name="Le Bail A."/>
            <person name="Leblanc C."/>
            <person name="Lerouge P."/>
            <person name="Lohr M."/>
            <person name="Lopez P.J."/>
            <person name="Martens C."/>
            <person name="Maumus F."/>
            <person name="Michel G."/>
            <person name="Miranda-Saavedra D."/>
            <person name="Morales J."/>
            <person name="Moreau H."/>
            <person name="Motomura T."/>
            <person name="Nagasato C."/>
            <person name="Napoli C.A."/>
            <person name="Nelson D.R."/>
            <person name="Nyvall-Collen P."/>
            <person name="Peters A.F."/>
            <person name="Pommier C."/>
            <person name="Potin P."/>
            <person name="Poulain J."/>
            <person name="Quesneville H."/>
            <person name="Read B."/>
            <person name="Rensing S.A."/>
            <person name="Ritter A."/>
            <person name="Rousvoal S."/>
            <person name="Samanta M."/>
            <person name="Samson G."/>
            <person name="Schroeder D.C."/>
            <person name="Segurens B."/>
            <person name="Strittmatter M."/>
            <person name="Tonon T."/>
            <person name="Tregear J.W."/>
            <person name="Valentin K."/>
            <person name="von Dassow P."/>
            <person name="Yamagishi T."/>
            <person name="Van de Peer Y."/>
            <person name="Wincker P."/>
        </authorList>
    </citation>
    <scope>NUCLEOTIDE SEQUENCE [LARGE SCALE GENOMIC DNA]</scope>
    <source>
        <strain evidence="3">Ec32 / CCAP1310/4</strain>
    </source>
</reference>
<protein>
    <submittedName>
        <fullName evidence="2">Uncharacterized protein</fullName>
    </submittedName>
</protein>
<evidence type="ECO:0000313" key="2">
    <source>
        <dbReference type="EMBL" id="CBJ27145.1"/>
    </source>
</evidence>
<dbReference type="Proteomes" id="UP000002630">
    <property type="component" value="Linkage Group LG08"/>
</dbReference>
<dbReference type="Gene3D" id="1.25.10.10">
    <property type="entry name" value="Leucine-rich Repeat Variant"/>
    <property type="match status" value="4"/>
</dbReference>
<keyword evidence="3" id="KW-1185">Reference proteome</keyword>
<dbReference type="InterPro" id="IPR016024">
    <property type="entry name" value="ARM-type_fold"/>
</dbReference>
<sequence>MVIGPQPRCAILAQERYVKFPKEGRVEFLRPYLARLGLFPPRRNPESAPIRMEELRALVRKWNLHHKRNFWRENPTKDDVVAALNHHIKHMKLVHDHIENKKAERREADRKRQVQNAIGEGVSSSKIASCMKRRPPLETSSDTCLYNEGVALPRLDRPADASLRPDSIESGIIYMSRWRQDNGKGDKLASDKGEKDALHEKLERMSVSPQHDEAEDDGDVDGLQASKDDMNKMQAQRKCCLALVNMTMRDQMSQAFLDEYGLLPPLLEITHANQTVDVLLMGLACILNILSEEYKINKLVEAGLIGVARPLSGHEDERVQQHAAGIFLAISSCSGLEEWLVQDGAIPALNALARSATVLTAQLATGGLVNIAITLTAAQADSMQRVVMRTVTNLLSGSCDSDGLHFCALAAKNLTVLDNVRAYLDDQVAGIAIDILARLGPDSDDTVILCTAAIFNCVAQKQSRLRATDKNLVAECQRLISVCGSDAQHSCTVLLAELSKHTDVANRLLDGGILDIFSTNLSAADPRSVAISAAGLSHLAADPDNHWRVLESGNMLTMLLQALVLDHALAQRHVLRLLCGLASNEATQAEVVSAGVVRAVQEMSNRDMHASAISLILFNISCNPSLSGSLLDESLAVPMLVELVKKHNLSVQAACLGALKNLSSVTAFHRQLLERGVLEAVDSSKDVDGGALSAQCAAILYNFSFEEKSISKMMELGGIFLVTHLSYSNIIKTKQLCAAAFCNVTIHKVITDESFLAALLLLSTSTEAVLVLCSAKALSNLSTYPRGRSSLGSNKNVVPALIAMMRSGVKDAAQVQFLSAIALCNVLSVFLQKESIVTLVRDGMIQDLIAVTVLRVEEVKTKETLARAIFNLLAREDTRSLVADQDAVFALVRLTRLQSPDLNTICVRAIYNLTCEMSRYERKLLEMEAERVLVVQASFPNGGVHVKKMCGAALTMMSSSGKVASCSLAKKGIVGALRAIMCVRDKDTLEHVATTAFNLSREDSCLPTMAAQDITTVLVSLHEFGNTIVKNLCVATMCNFSSSLEAQDNLASPAAFGVLANTVRAGSLSLATRLDALRTVVNLVTHYAPGREKAVESSTTSALCVILKALVDEEDKLLVSKALRDMSSYAQGHPQMMKEDVLPALVRLAKVENAEIKQDVATALCRLSASVELAFDMVDEGLPEALYWLTLEDLLGLNKSVLLRCSVVCCNVVLSDDALRRVSGESARFSKVLQRLSDTSDSELLLNVAMVCLRITGLRESMLAFHKDGLVAHMLDLSGRGDEDVKQICSTALNQVPPDMVQLDDKMVKVLVSLLTASGSSIIGDSGHNVSEPSVHDLKPWSLRSASIAENPVDVQSSWVNYVCQDFEA</sequence>